<evidence type="ECO:0000313" key="3">
    <source>
        <dbReference type="Proteomes" id="UP000316298"/>
    </source>
</evidence>
<protein>
    <submittedName>
        <fullName evidence="2">Heat shock protein HslJ</fullName>
    </submittedName>
</protein>
<dbReference type="Pfam" id="PF03724">
    <property type="entry name" value="META"/>
    <property type="match status" value="2"/>
</dbReference>
<sequence length="253" mass="26194">MIALAATGLLALSACGNEPGPGAADALSGRTFLSTSVVENGKPRQPQPKVRLQFTTNGRMSWNAGCNTSETSVSTADNQLVLGKEITSTAMGCLGPAADLDSWIGGVLGAKPDWKLDGSKLVLTTSSTTISLLDKEAAEPDVALDGTKWTLTSVVTGQSASSEPGFDKVWLTLNGERVTGSTGCNEFQGMVATSTGKLTFGELATTRRACTGQAAELETLLLKGLQGDLTYRIDGSTLSLRSANGGLDFTALR</sequence>
<organism evidence="2 3">
    <name type="scientific">Kribbella jejuensis</name>
    <dbReference type="NCBI Taxonomy" id="236068"/>
    <lineage>
        <taxon>Bacteria</taxon>
        <taxon>Bacillati</taxon>
        <taxon>Actinomycetota</taxon>
        <taxon>Actinomycetes</taxon>
        <taxon>Propionibacteriales</taxon>
        <taxon>Kribbellaceae</taxon>
        <taxon>Kribbella</taxon>
    </lineage>
</organism>
<dbReference type="PANTHER" id="PTHR35535:SF2">
    <property type="entry name" value="DUF306 DOMAIN-CONTAINING PROTEIN"/>
    <property type="match status" value="1"/>
</dbReference>
<dbReference type="PANTHER" id="PTHR35535">
    <property type="entry name" value="HEAT SHOCK PROTEIN HSLJ"/>
    <property type="match status" value="1"/>
</dbReference>
<dbReference type="InterPro" id="IPR005184">
    <property type="entry name" value="DUF306_Meta_HslJ"/>
</dbReference>
<name>A0A542ERD7_9ACTN</name>
<dbReference type="Proteomes" id="UP000316298">
    <property type="component" value="Unassembled WGS sequence"/>
</dbReference>
<feature type="domain" description="DUF306" evidence="1">
    <location>
        <begin position="143"/>
        <end position="245"/>
    </location>
</feature>
<dbReference type="EMBL" id="VFMM01000001">
    <property type="protein sequence ID" value="TQJ17900.1"/>
    <property type="molecule type" value="Genomic_DNA"/>
</dbReference>
<accession>A0A542ERD7</accession>
<feature type="domain" description="DUF306" evidence="1">
    <location>
        <begin position="27"/>
        <end position="128"/>
    </location>
</feature>
<dbReference type="OrthoDB" id="507754at2"/>
<gene>
    <name evidence="2" type="ORF">FB475_2030</name>
</gene>
<keyword evidence="2" id="KW-0346">Stress response</keyword>
<evidence type="ECO:0000259" key="1">
    <source>
        <dbReference type="Pfam" id="PF03724"/>
    </source>
</evidence>
<comment type="caution">
    <text evidence="2">The sequence shown here is derived from an EMBL/GenBank/DDBJ whole genome shotgun (WGS) entry which is preliminary data.</text>
</comment>
<keyword evidence="3" id="KW-1185">Reference proteome</keyword>
<evidence type="ECO:0000313" key="2">
    <source>
        <dbReference type="EMBL" id="TQJ17900.1"/>
    </source>
</evidence>
<dbReference type="Gene3D" id="2.40.128.270">
    <property type="match status" value="2"/>
</dbReference>
<dbReference type="InterPro" id="IPR053147">
    <property type="entry name" value="Hsp_HslJ-like"/>
</dbReference>
<dbReference type="InterPro" id="IPR038670">
    <property type="entry name" value="HslJ-like_sf"/>
</dbReference>
<reference evidence="2 3" key="1">
    <citation type="submission" date="2019-06" db="EMBL/GenBank/DDBJ databases">
        <title>Sequencing the genomes of 1000 actinobacteria strains.</title>
        <authorList>
            <person name="Klenk H.-P."/>
        </authorList>
    </citation>
    <scope>NUCLEOTIDE SEQUENCE [LARGE SCALE GENOMIC DNA]</scope>
    <source>
        <strain evidence="2 3">DSM 17305</strain>
    </source>
</reference>
<proteinExistence type="predicted"/>
<dbReference type="AlphaFoldDB" id="A0A542ERD7"/>